<name>A0ABW9X8Y0_9SPHN</name>
<dbReference type="InterPro" id="IPR002935">
    <property type="entry name" value="SAM_O-MeTrfase"/>
</dbReference>
<dbReference type="InterPro" id="IPR029063">
    <property type="entry name" value="SAM-dependent_MTases_sf"/>
</dbReference>
<dbReference type="Pfam" id="PF13578">
    <property type="entry name" value="Methyltransf_24"/>
    <property type="match status" value="1"/>
</dbReference>
<dbReference type="Proteomes" id="UP000753724">
    <property type="component" value="Unassembled WGS sequence"/>
</dbReference>
<accession>A0ABW9X8Y0</accession>
<proteinExistence type="predicted"/>
<reference evidence="5" key="1">
    <citation type="submission" date="2020-01" db="EMBL/GenBank/DDBJ databases">
        <title>Sphingomonas sp. strain CSW-10.</title>
        <authorList>
            <person name="Chen W.-M."/>
        </authorList>
    </citation>
    <scope>NUCLEOTIDE SEQUENCE [LARGE SCALE GENOMIC DNA]</scope>
    <source>
        <strain evidence="5">FSY-8</strain>
    </source>
</reference>
<keyword evidence="1 4" id="KW-0489">Methyltransferase</keyword>
<comment type="caution">
    <text evidence="4">The sequence shown here is derived from an EMBL/GenBank/DDBJ whole genome shotgun (WGS) entry which is preliminary data.</text>
</comment>
<evidence type="ECO:0000256" key="3">
    <source>
        <dbReference type="ARBA" id="ARBA00022691"/>
    </source>
</evidence>
<dbReference type="PANTHER" id="PTHR43167">
    <property type="entry name" value="PUTATIVE (AFU_ORTHOLOGUE AFUA_6G01830)-RELATED"/>
    <property type="match status" value="1"/>
</dbReference>
<dbReference type="CDD" id="cd02440">
    <property type="entry name" value="AdoMet_MTases"/>
    <property type="match status" value="1"/>
</dbReference>
<keyword evidence="5" id="KW-1185">Reference proteome</keyword>
<evidence type="ECO:0000313" key="5">
    <source>
        <dbReference type="Proteomes" id="UP000753724"/>
    </source>
</evidence>
<sequence length="214" mass="22753">MIFADPAVAAVMADYAARADADMARMRELGPAGYALRDEFLLPVGAEVGAFLHALVMGRRPARILELGTSYGYSTLYLADAARAVGAQVVTMELADYKQAHARAALTRAGVADVVDWRCGDAVAMIAADDGPFDLVLLDIWKELYLPCFQAFAPKLSEEAVVVADNMIHPAIDRDHARAYRAAVAASGAFTSTLLPIGQGIEVSVKWSAGNPAL</sequence>
<protein>
    <submittedName>
        <fullName evidence="4">Methyltransferase domain-containing protein</fullName>
    </submittedName>
</protein>
<evidence type="ECO:0000256" key="1">
    <source>
        <dbReference type="ARBA" id="ARBA00022603"/>
    </source>
</evidence>
<dbReference type="EMBL" id="JAAAPO010000001">
    <property type="protein sequence ID" value="NBC34987.1"/>
    <property type="molecule type" value="Genomic_DNA"/>
</dbReference>
<keyword evidence="2" id="KW-0808">Transferase</keyword>
<dbReference type="PANTHER" id="PTHR43167:SF1">
    <property type="entry name" value="PUTATIVE (AFU_ORTHOLOGUE AFUA_6G01830)-RELATED"/>
    <property type="match status" value="1"/>
</dbReference>
<dbReference type="PROSITE" id="PS51682">
    <property type="entry name" value="SAM_OMT_I"/>
    <property type="match status" value="1"/>
</dbReference>
<dbReference type="Gene3D" id="3.40.50.150">
    <property type="entry name" value="Vaccinia Virus protein VP39"/>
    <property type="match status" value="1"/>
</dbReference>
<keyword evidence="3" id="KW-0949">S-adenosyl-L-methionine</keyword>
<gene>
    <name evidence="4" type="ORF">GTZ99_00265</name>
</gene>
<dbReference type="SUPFAM" id="SSF53335">
    <property type="entry name" value="S-adenosyl-L-methionine-dependent methyltransferases"/>
    <property type="match status" value="1"/>
</dbReference>
<dbReference type="RefSeq" id="WP_161716293.1">
    <property type="nucleotide sequence ID" value="NZ_JAAAPO010000001.1"/>
</dbReference>
<dbReference type="GO" id="GO:0032259">
    <property type="term" value="P:methylation"/>
    <property type="evidence" value="ECO:0007669"/>
    <property type="project" value="UniProtKB-KW"/>
</dbReference>
<evidence type="ECO:0000256" key="2">
    <source>
        <dbReference type="ARBA" id="ARBA00022679"/>
    </source>
</evidence>
<organism evidence="4 5">
    <name type="scientific">Novosphingobium ovatum</name>
    <dbReference type="NCBI Taxonomy" id="1908523"/>
    <lineage>
        <taxon>Bacteria</taxon>
        <taxon>Pseudomonadati</taxon>
        <taxon>Pseudomonadota</taxon>
        <taxon>Alphaproteobacteria</taxon>
        <taxon>Sphingomonadales</taxon>
        <taxon>Sphingomonadaceae</taxon>
        <taxon>Novosphingobium</taxon>
    </lineage>
</organism>
<dbReference type="GO" id="GO:0008168">
    <property type="term" value="F:methyltransferase activity"/>
    <property type="evidence" value="ECO:0007669"/>
    <property type="project" value="UniProtKB-KW"/>
</dbReference>
<evidence type="ECO:0000313" key="4">
    <source>
        <dbReference type="EMBL" id="NBC34987.1"/>
    </source>
</evidence>